<dbReference type="GO" id="GO:0005737">
    <property type="term" value="C:cytoplasm"/>
    <property type="evidence" value="ECO:0007669"/>
    <property type="project" value="TreeGrafter"/>
</dbReference>
<evidence type="ECO:0000256" key="1">
    <source>
        <dbReference type="ARBA" id="ARBA00022741"/>
    </source>
</evidence>
<accession>A0A7W9LYZ5</accession>
<evidence type="ECO:0000313" key="5">
    <source>
        <dbReference type="Proteomes" id="UP000552097"/>
    </source>
</evidence>
<keyword evidence="2" id="KW-0067">ATP-binding</keyword>
<comment type="caution">
    <text evidence="4">The sequence shown here is derived from an EMBL/GenBank/DDBJ whole genome shotgun (WGS) entry which is preliminary data.</text>
</comment>
<protein>
    <submittedName>
        <fullName evidence="4">DNA-binding NarL/FixJ family response regulator</fullName>
    </submittedName>
</protein>
<keyword evidence="1" id="KW-0547">Nucleotide-binding</keyword>
<dbReference type="PROSITE" id="PS50043">
    <property type="entry name" value="HTH_LUXR_2"/>
    <property type="match status" value="1"/>
</dbReference>
<keyword evidence="5" id="KW-1185">Reference proteome</keyword>
<evidence type="ECO:0000259" key="3">
    <source>
        <dbReference type="PROSITE" id="PS50043"/>
    </source>
</evidence>
<dbReference type="SUPFAM" id="SSF46894">
    <property type="entry name" value="C-terminal effector domain of the bipartite response regulators"/>
    <property type="match status" value="1"/>
</dbReference>
<dbReference type="EMBL" id="JACHMO010000001">
    <property type="protein sequence ID" value="MBB5801370.1"/>
    <property type="molecule type" value="Genomic_DNA"/>
</dbReference>
<dbReference type="GO" id="GO:0004016">
    <property type="term" value="F:adenylate cyclase activity"/>
    <property type="evidence" value="ECO:0007669"/>
    <property type="project" value="TreeGrafter"/>
</dbReference>
<dbReference type="PANTHER" id="PTHR16305">
    <property type="entry name" value="TESTICULAR SOLUBLE ADENYLYL CYCLASE"/>
    <property type="match status" value="1"/>
</dbReference>
<evidence type="ECO:0000313" key="4">
    <source>
        <dbReference type="EMBL" id="MBB5801370.1"/>
    </source>
</evidence>
<dbReference type="InterPro" id="IPR027417">
    <property type="entry name" value="P-loop_NTPase"/>
</dbReference>
<proteinExistence type="predicted"/>
<dbReference type="Pfam" id="PF00196">
    <property type="entry name" value="GerE"/>
    <property type="match status" value="1"/>
</dbReference>
<dbReference type="AlphaFoldDB" id="A0A7W9LYZ5"/>
<dbReference type="Gene3D" id="1.10.10.10">
    <property type="entry name" value="Winged helix-like DNA-binding domain superfamily/Winged helix DNA-binding domain"/>
    <property type="match status" value="1"/>
</dbReference>
<dbReference type="PROSITE" id="PS00622">
    <property type="entry name" value="HTH_LUXR_1"/>
    <property type="match status" value="1"/>
</dbReference>
<dbReference type="InterPro" id="IPR041664">
    <property type="entry name" value="AAA_16"/>
</dbReference>
<dbReference type="SMART" id="SM00421">
    <property type="entry name" value="HTH_LUXR"/>
    <property type="match status" value="1"/>
</dbReference>
<dbReference type="Proteomes" id="UP000552097">
    <property type="component" value="Unassembled WGS sequence"/>
</dbReference>
<dbReference type="PRINTS" id="PR00038">
    <property type="entry name" value="HTHLUXR"/>
</dbReference>
<dbReference type="Pfam" id="PF13191">
    <property type="entry name" value="AAA_16"/>
    <property type="match status" value="1"/>
</dbReference>
<dbReference type="SUPFAM" id="SSF52540">
    <property type="entry name" value="P-loop containing nucleoside triphosphate hydrolases"/>
    <property type="match status" value="1"/>
</dbReference>
<dbReference type="GO" id="GO:0005524">
    <property type="term" value="F:ATP binding"/>
    <property type="evidence" value="ECO:0007669"/>
    <property type="project" value="UniProtKB-KW"/>
</dbReference>
<dbReference type="CDD" id="cd06170">
    <property type="entry name" value="LuxR_C_like"/>
    <property type="match status" value="1"/>
</dbReference>
<dbReference type="InterPro" id="IPR036388">
    <property type="entry name" value="WH-like_DNA-bd_sf"/>
</dbReference>
<feature type="domain" description="HTH luxR-type" evidence="3">
    <location>
        <begin position="898"/>
        <end position="961"/>
    </location>
</feature>
<dbReference type="SUPFAM" id="SSF48452">
    <property type="entry name" value="TPR-like"/>
    <property type="match status" value="1"/>
</dbReference>
<reference evidence="4 5" key="1">
    <citation type="submission" date="2020-08" db="EMBL/GenBank/DDBJ databases">
        <title>Sequencing the genomes of 1000 actinobacteria strains.</title>
        <authorList>
            <person name="Klenk H.-P."/>
        </authorList>
    </citation>
    <scope>NUCLEOTIDE SEQUENCE [LARGE SCALE GENOMIC DNA]</scope>
    <source>
        <strain evidence="4 5">DSM 45486</strain>
    </source>
</reference>
<dbReference type="InterPro" id="IPR016032">
    <property type="entry name" value="Sig_transdc_resp-reg_C-effctor"/>
</dbReference>
<dbReference type="InterPro" id="IPR000792">
    <property type="entry name" value="Tscrpt_reg_LuxR_C"/>
</dbReference>
<dbReference type="GO" id="GO:0003677">
    <property type="term" value="F:DNA binding"/>
    <property type="evidence" value="ECO:0007669"/>
    <property type="project" value="UniProtKB-KW"/>
</dbReference>
<name>A0A7W9LYZ5_9PSEU</name>
<sequence>MRRSDVSSAWHGRWFRTSSPVLIGRGGHLAALRELVVRRPAVVLLEGEAGVGKSRLVSELLAGDLGAMPPLVGYCRQVGEPFSYGALLEALRGAGPRLAGRRELNPVIGALAPLLPEIATELPAPLPPLGDPRAERHRLFRAVRELLAALGPVLLVVEDLHWADDGTRRLLRFLADGPPANLSMVLTYRREDLHGGSPLGAEFRSAIGGTVAVLEIEPLDVDGVRGLTEAILGAEQVSAEFAARLHERTAGIPFVVEETLRALRDPEGAVYAGSVRAKRLLDAVKVPVLLRDAMADRLATLPTATVRLVEAAAVLGAPAPAELLAEVGGVPADQVSAALSHAVNGHVLHEVDGLRYGFRHMLARQAVYDTISAPERAALHGRAVDALEHVEPKPLVQLAGHSERAGRTADWLTYGEAAADRAIDSGDAATATTLLQRLLAVPVLPANAVDRLAIKLGRIANTGLDQRDPTETLERLLTDPRLATPVRGEVRLQRAFLLLRLIGRIREGRAELERAVDELAGRPDLVARAAAGLAVPCNGTVPPEGLRRWQDLAKSHRMAATGELRIHLLASEVGSAMYQGHLEWLDEVPEHADTPGGQMHLARLRCNVADVCVWLGHLGLGARFLRDGLRLATESSAPWVVSTGRTTEARLDWITGRWPGLEERANRLIEEYRDITVNTGELDLVLGWLAATRGDWAVAEEHFGRTGAHDPDDAIVPVAISGIAGLASILLERKEAAAAAAEVDRGLTAVRKCDGWSWVGSLAPVAVAGYSATGRTAEAERLVDEVAEGIADRDVPVVLAALAQCRGALAEARGEPTEAIEHFREAISRYEAMPAPYFAAIAREREATVLAPSDPEKAVELLTELAASFDALGASKDAARCRHTLHTLGSAKQARRGRRGYGNELSPREVEIARMVAAGRTNREIAEKLFLSSRTVEQHVARLFRKLGINSRAELHADRLH</sequence>
<evidence type="ECO:0000256" key="2">
    <source>
        <dbReference type="ARBA" id="ARBA00022840"/>
    </source>
</evidence>
<keyword evidence="4" id="KW-0238">DNA-binding</keyword>
<organism evidence="4 5">
    <name type="scientific">Saccharothrix ecbatanensis</name>
    <dbReference type="NCBI Taxonomy" id="1105145"/>
    <lineage>
        <taxon>Bacteria</taxon>
        <taxon>Bacillati</taxon>
        <taxon>Actinomycetota</taxon>
        <taxon>Actinomycetes</taxon>
        <taxon>Pseudonocardiales</taxon>
        <taxon>Pseudonocardiaceae</taxon>
        <taxon>Saccharothrix</taxon>
    </lineage>
</organism>
<dbReference type="RefSeq" id="WP_184917104.1">
    <property type="nucleotide sequence ID" value="NZ_JACHMO010000001.1"/>
</dbReference>
<dbReference type="PANTHER" id="PTHR16305:SF35">
    <property type="entry name" value="TRANSCRIPTIONAL ACTIVATOR DOMAIN"/>
    <property type="match status" value="1"/>
</dbReference>
<dbReference type="Gene3D" id="1.25.40.10">
    <property type="entry name" value="Tetratricopeptide repeat domain"/>
    <property type="match status" value="1"/>
</dbReference>
<dbReference type="InterPro" id="IPR011990">
    <property type="entry name" value="TPR-like_helical_dom_sf"/>
</dbReference>
<gene>
    <name evidence="4" type="ORF">F4560_001138</name>
</gene>
<dbReference type="GO" id="GO:0006355">
    <property type="term" value="P:regulation of DNA-templated transcription"/>
    <property type="evidence" value="ECO:0007669"/>
    <property type="project" value="InterPro"/>
</dbReference>